<dbReference type="InterPro" id="IPR036318">
    <property type="entry name" value="FAD-bd_PCMH-like_sf"/>
</dbReference>
<dbReference type="RefSeq" id="WP_027288009.1">
    <property type="nucleotide sequence ID" value="NZ_NRRE01000030.1"/>
</dbReference>
<keyword evidence="3" id="KW-0285">Flavoprotein</keyword>
<proteinExistence type="inferred from homology"/>
<evidence type="ECO:0000256" key="7">
    <source>
        <dbReference type="ARBA" id="ARBA00038897"/>
    </source>
</evidence>
<comment type="similarity">
    <text evidence="2">Belongs to the FAD-binding oxidoreductase/transferase type 4 family.</text>
</comment>
<dbReference type="PANTHER" id="PTHR11748">
    <property type="entry name" value="D-LACTATE DEHYDROGENASE"/>
    <property type="match status" value="1"/>
</dbReference>
<dbReference type="InterPro" id="IPR016166">
    <property type="entry name" value="FAD-bd_PCMH"/>
</dbReference>
<dbReference type="AlphaFoldDB" id="A0A934QL84"/>
<dbReference type="InterPro" id="IPR016171">
    <property type="entry name" value="Vanillyl_alc_oxidase_C-sub2"/>
</dbReference>
<dbReference type="InterPro" id="IPR016164">
    <property type="entry name" value="FAD-linked_Oxase-like_C"/>
</dbReference>
<comment type="caution">
    <text evidence="9">The sequence shown here is derived from an EMBL/GenBank/DDBJ whole genome shotgun (WGS) entry which is preliminary data.</text>
</comment>
<keyword evidence="6" id="KW-0560">Oxidoreductase</keyword>
<dbReference type="SUPFAM" id="SSF55103">
    <property type="entry name" value="FAD-linked oxidases, C-terminal domain"/>
    <property type="match status" value="1"/>
</dbReference>
<feature type="domain" description="FAD-binding PCMH-type" evidence="8">
    <location>
        <begin position="40"/>
        <end position="218"/>
    </location>
</feature>
<evidence type="ECO:0000256" key="2">
    <source>
        <dbReference type="ARBA" id="ARBA00008000"/>
    </source>
</evidence>
<sequence>MNADAALKRGWLDELADVLGARLSTATAHLEQHGQDESYHDGQPPEAVAFPETTEEVAQLVAICARYRKPVIPFGAGTSLEGHVAALSGGVCLDLSRMNAVLDVNAEDMDCAVQAGVTRKQLNDYLRDTGLFFPIDPGANATLGGMAATGASGTNAVRYGTMRENVIGLTVVLADGQVVRTGGRARKSSAGYDLTRLMVGSEGTLGVITEVRLRLSGQPEAISSAVCSFPTLEGAVETAQMVIQSGIPVARMELLDEVQMDACNRYSGLDYPVQPTIFFEFHGSEAGVSEQAERTGELAQACGGTDFAWATRPEERSKLWAARHAAFYAALGLKPGSKGWPTDVAVPISRLAECITETKQDIAESGLIAPIVGHVGDGNFHLVFVIDPSDDAEMACAQALNERLVARALRMAGTCTGEHGIGYGKIDLLKQEHPDLLPTMAAIKRALDPANILNPGKIVRLDG</sequence>
<dbReference type="FunFam" id="3.30.70.2740:FF:000001">
    <property type="entry name" value="D-lactate dehydrogenase mitochondrial"/>
    <property type="match status" value="1"/>
</dbReference>
<dbReference type="Gene3D" id="3.30.70.2740">
    <property type="match status" value="1"/>
</dbReference>
<dbReference type="GO" id="GO:0071949">
    <property type="term" value="F:FAD binding"/>
    <property type="evidence" value="ECO:0007669"/>
    <property type="project" value="InterPro"/>
</dbReference>
<evidence type="ECO:0000256" key="1">
    <source>
        <dbReference type="ARBA" id="ARBA00001974"/>
    </source>
</evidence>
<evidence type="ECO:0000313" key="9">
    <source>
        <dbReference type="EMBL" id="MBK1698764.1"/>
    </source>
</evidence>
<keyword evidence="10" id="KW-1185">Reference proteome</keyword>
<evidence type="ECO:0000259" key="8">
    <source>
        <dbReference type="PROSITE" id="PS51387"/>
    </source>
</evidence>
<evidence type="ECO:0000256" key="5">
    <source>
        <dbReference type="ARBA" id="ARBA00022946"/>
    </source>
</evidence>
<dbReference type="Gene3D" id="3.30.465.10">
    <property type="match status" value="1"/>
</dbReference>
<dbReference type="EMBL" id="NRRE01000030">
    <property type="protein sequence ID" value="MBK1698764.1"/>
    <property type="molecule type" value="Genomic_DNA"/>
</dbReference>
<dbReference type="PANTHER" id="PTHR11748:SF111">
    <property type="entry name" value="D-LACTATE DEHYDROGENASE, MITOCHONDRIAL-RELATED"/>
    <property type="match status" value="1"/>
</dbReference>
<gene>
    <name evidence="9" type="ORF">CKO21_16080</name>
</gene>
<dbReference type="Pfam" id="PF01565">
    <property type="entry name" value="FAD_binding_4"/>
    <property type="match status" value="1"/>
</dbReference>
<reference evidence="9" key="2">
    <citation type="journal article" date="2020" name="Microorganisms">
        <title>Osmotic Adaptation and Compatible Solute Biosynthesis of Phototrophic Bacteria as Revealed from Genome Analyses.</title>
        <authorList>
            <person name="Imhoff J.F."/>
            <person name="Rahn T."/>
            <person name="Kunzel S."/>
            <person name="Keller A."/>
            <person name="Neulinger S.C."/>
        </authorList>
    </citation>
    <scope>NUCLEOTIDE SEQUENCE</scope>
    <source>
        <strain evidence="9">DSM 9154</strain>
    </source>
</reference>
<evidence type="ECO:0000256" key="3">
    <source>
        <dbReference type="ARBA" id="ARBA00022630"/>
    </source>
</evidence>
<reference evidence="9" key="1">
    <citation type="submission" date="2017-08" db="EMBL/GenBank/DDBJ databases">
        <authorList>
            <person name="Imhoff J.F."/>
            <person name="Rahn T."/>
            <person name="Kuenzel S."/>
            <person name="Neulinger S.C."/>
        </authorList>
    </citation>
    <scope>NUCLEOTIDE SEQUENCE</scope>
    <source>
        <strain evidence="9">DSM 9154</strain>
    </source>
</reference>
<evidence type="ECO:0000256" key="6">
    <source>
        <dbReference type="ARBA" id="ARBA00023002"/>
    </source>
</evidence>
<dbReference type="GO" id="GO:0008720">
    <property type="term" value="F:D-lactate dehydrogenase (NAD+) activity"/>
    <property type="evidence" value="ECO:0007669"/>
    <property type="project" value="TreeGrafter"/>
</dbReference>
<dbReference type="InterPro" id="IPR004113">
    <property type="entry name" value="FAD-bd_oxidored_4_C"/>
</dbReference>
<evidence type="ECO:0000313" key="10">
    <source>
        <dbReference type="Proteomes" id="UP000778970"/>
    </source>
</evidence>
<protein>
    <recommendedName>
        <fullName evidence="7">D-lactate dehydrogenase (cytochrome)</fullName>
        <ecNumber evidence="7">1.1.2.4</ecNumber>
    </recommendedName>
</protein>
<dbReference type="InterPro" id="IPR016169">
    <property type="entry name" value="FAD-bd_PCMH_sub2"/>
</dbReference>
<dbReference type="Pfam" id="PF02913">
    <property type="entry name" value="FAD-oxidase_C"/>
    <property type="match status" value="1"/>
</dbReference>
<dbReference type="FunFam" id="1.10.45.10:FF:000001">
    <property type="entry name" value="D-lactate dehydrogenase mitochondrial"/>
    <property type="match status" value="1"/>
</dbReference>
<dbReference type="GO" id="GO:0004458">
    <property type="term" value="F:D-lactate dehydrogenase (cytochrome) activity"/>
    <property type="evidence" value="ECO:0007669"/>
    <property type="project" value="UniProtKB-EC"/>
</dbReference>
<dbReference type="FunFam" id="3.30.43.10:FF:000010">
    <property type="entry name" value="probable D-lactate dehydrogenase, mitochondrial"/>
    <property type="match status" value="1"/>
</dbReference>
<dbReference type="Proteomes" id="UP000778970">
    <property type="component" value="Unassembled WGS sequence"/>
</dbReference>
<keyword evidence="5" id="KW-0809">Transit peptide</keyword>
<accession>A0A934QL84</accession>
<evidence type="ECO:0000256" key="4">
    <source>
        <dbReference type="ARBA" id="ARBA00022827"/>
    </source>
</evidence>
<comment type="cofactor">
    <cofactor evidence="1">
        <name>FAD</name>
        <dbReference type="ChEBI" id="CHEBI:57692"/>
    </cofactor>
</comment>
<dbReference type="PROSITE" id="PS51387">
    <property type="entry name" value="FAD_PCMH"/>
    <property type="match status" value="1"/>
</dbReference>
<dbReference type="InterPro" id="IPR006094">
    <property type="entry name" value="Oxid_FAD_bind_N"/>
</dbReference>
<dbReference type="FunFam" id="3.30.465.10:FF:000016">
    <property type="entry name" value="probable D-lactate dehydrogenase, mitochondrial"/>
    <property type="match status" value="1"/>
</dbReference>
<keyword evidence="4" id="KW-0274">FAD</keyword>
<dbReference type="Gene3D" id="1.10.45.10">
    <property type="entry name" value="Vanillyl-alcohol Oxidase, Chain A, domain 4"/>
    <property type="match status" value="1"/>
</dbReference>
<name>A0A934QL84_9PROT</name>
<dbReference type="EC" id="1.1.2.4" evidence="7"/>
<organism evidence="9 10">
    <name type="scientific">Rhodovibrio salinarum</name>
    <dbReference type="NCBI Taxonomy" id="1087"/>
    <lineage>
        <taxon>Bacteria</taxon>
        <taxon>Pseudomonadati</taxon>
        <taxon>Pseudomonadota</taxon>
        <taxon>Alphaproteobacteria</taxon>
        <taxon>Rhodospirillales</taxon>
        <taxon>Rhodovibrionaceae</taxon>
        <taxon>Rhodovibrio</taxon>
    </lineage>
</organism>
<dbReference type="SUPFAM" id="SSF56176">
    <property type="entry name" value="FAD-binding/transporter-associated domain-like"/>
    <property type="match status" value="1"/>
</dbReference>
<dbReference type="GO" id="GO:1903457">
    <property type="term" value="P:lactate catabolic process"/>
    <property type="evidence" value="ECO:0007669"/>
    <property type="project" value="TreeGrafter"/>
</dbReference>